<gene>
    <name evidence="2" type="ORF">GOODEAATRI_019715</name>
</gene>
<feature type="compositionally biased region" description="Polar residues" evidence="1">
    <location>
        <begin position="103"/>
        <end position="115"/>
    </location>
</feature>
<keyword evidence="3" id="KW-1185">Reference proteome</keyword>
<proteinExistence type="predicted"/>
<dbReference type="EMBL" id="JAHRIO010071739">
    <property type="protein sequence ID" value="MEQ2182201.1"/>
    <property type="molecule type" value="Genomic_DNA"/>
</dbReference>
<accession>A0ABV0PFF0</accession>
<evidence type="ECO:0000313" key="2">
    <source>
        <dbReference type="EMBL" id="MEQ2182201.1"/>
    </source>
</evidence>
<organism evidence="2 3">
    <name type="scientific">Goodea atripinnis</name>
    <dbReference type="NCBI Taxonomy" id="208336"/>
    <lineage>
        <taxon>Eukaryota</taxon>
        <taxon>Metazoa</taxon>
        <taxon>Chordata</taxon>
        <taxon>Craniata</taxon>
        <taxon>Vertebrata</taxon>
        <taxon>Euteleostomi</taxon>
        <taxon>Actinopterygii</taxon>
        <taxon>Neopterygii</taxon>
        <taxon>Teleostei</taxon>
        <taxon>Neoteleostei</taxon>
        <taxon>Acanthomorphata</taxon>
        <taxon>Ovalentaria</taxon>
        <taxon>Atherinomorphae</taxon>
        <taxon>Cyprinodontiformes</taxon>
        <taxon>Goodeidae</taxon>
        <taxon>Goodea</taxon>
    </lineage>
</organism>
<dbReference type="Proteomes" id="UP001476798">
    <property type="component" value="Unassembled WGS sequence"/>
</dbReference>
<reference evidence="2 3" key="1">
    <citation type="submission" date="2021-06" db="EMBL/GenBank/DDBJ databases">
        <authorList>
            <person name="Palmer J.M."/>
        </authorList>
    </citation>
    <scope>NUCLEOTIDE SEQUENCE [LARGE SCALE GENOMIC DNA]</scope>
    <source>
        <strain evidence="2 3">GA_2019</strain>
        <tissue evidence="2">Muscle</tissue>
    </source>
</reference>
<protein>
    <submittedName>
        <fullName evidence="2">Uncharacterized protein</fullName>
    </submittedName>
</protein>
<evidence type="ECO:0000256" key="1">
    <source>
        <dbReference type="SAM" id="MobiDB-lite"/>
    </source>
</evidence>
<comment type="caution">
    <text evidence="2">The sequence shown here is derived from an EMBL/GenBank/DDBJ whole genome shotgun (WGS) entry which is preliminary data.</text>
</comment>
<evidence type="ECO:0000313" key="3">
    <source>
        <dbReference type="Proteomes" id="UP001476798"/>
    </source>
</evidence>
<sequence length="137" mass="15240">MAEMADLPEEQKSFACKAAVAILNMCDFSCVFFPHCCLVNAGSESHLAPLSPSMQEDLQKDMLEGPITPDALFGPNFQTILEKSQKTDEVSETVRHLVRPQPDSRTPSARTQRSSLHSIRAHEEFCCSFSSLFTQCE</sequence>
<feature type="region of interest" description="Disordered" evidence="1">
    <location>
        <begin position="88"/>
        <end position="115"/>
    </location>
</feature>
<name>A0ABV0PFF0_9TELE</name>